<dbReference type="Proteomes" id="UP000029661">
    <property type="component" value="Chromosome"/>
</dbReference>
<dbReference type="Pfam" id="PF18093">
    <property type="entry name" value="Trm5_N"/>
    <property type="match status" value="1"/>
</dbReference>
<reference evidence="13" key="3">
    <citation type="submission" date="2014-09" db="EMBL/GenBank/DDBJ databases">
        <authorList>
            <person name="Bishop-Lilly K.A."/>
            <person name="Broomall S.M."/>
            <person name="Chain P.S."/>
            <person name="Chertkov O."/>
            <person name="Coyne S.R."/>
            <person name="Daligault H.E."/>
            <person name="Davenport K.W."/>
            <person name="Erkkila T."/>
            <person name="Frey K.G."/>
            <person name="Gibbons H.S."/>
            <person name="Gu W."/>
            <person name="Jaissle J."/>
            <person name="Johnson S.L."/>
            <person name="Koroleva G.I."/>
            <person name="Ladner J.T."/>
            <person name="Lo C.-C."/>
            <person name="Minogue T.D."/>
            <person name="Munk C."/>
            <person name="Palacios G.F."/>
            <person name="Redden C.L."/>
            <person name="Rosenzweig C.N."/>
            <person name="Scholz M.B."/>
            <person name="Teshima H."/>
            <person name="Xu Y."/>
        </authorList>
    </citation>
    <scope>NUCLEOTIDE SEQUENCE</scope>
    <source>
        <strain evidence="13">Mb9</strain>
    </source>
</reference>
<dbReference type="GO" id="GO:0052906">
    <property type="term" value="F:tRNA (guanine(37)-N1)-methyltransferase activity"/>
    <property type="evidence" value="ECO:0007669"/>
    <property type="project" value="UniProtKB-EC"/>
</dbReference>
<dbReference type="PANTHER" id="PTHR23245:SF36">
    <property type="entry name" value="TRNA (GUANINE(37)-N1)-METHYLTRANSFERASE"/>
    <property type="match status" value="1"/>
</dbReference>
<dbReference type="InterPro" id="IPR040601">
    <property type="entry name" value="Trm5a/b_N"/>
</dbReference>
<dbReference type="CDD" id="cd02440">
    <property type="entry name" value="AdoMet_MTases"/>
    <property type="match status" value="1"/>
</dbReference>
<dbReference type="Gene3D" id="3.30.70.2580">
    <property type="match status" value="1"/>
</dbReference>
<evidence type="ECO:0000259" key="10">
    <source>
        <dbReference type="PROSITE" id="PS51684"/>
    </source>
</evidence>
<dbReference type="KEGG" id="mfc:BRM9_0501"/>
<dbReference type="STRING" id="2162.BRM9_0501"/>
<dbReference type="EMBL" id="LN515531">
    <property type="protein sequence ID" value="CEA12842.1"/>
    <property type="molecule type" value="Genomic_DNA"/>
</dbReference>
<dbReference type="Gene3D" id="3.30.300.110">
    <property type="entry name" value="Met-10+ protein-like domains"/>
    <property type="match status" value="1"/>
</dbReference>
<dbReference type="GeneID" id="26739778"/>
<dbReference type="EMBL" id="JADIIL010000034">
    <property type="protein sequence ID" value="MBF4475562.1"/>
    <property type="molecule type" value="Genomic_DNA"/>
</dbReference>
<keyword evidence="5" id="KW-0949">S-adenosyl-L-methionine</keyword>
<dbReference type="Gene3D" id="3.40.50.150">
    <property type="entry name" value="Vaccinia Virus protein VP39"/>
    <property type="match status" value="1"/>
</dbReference>
<keyword evidence="16" id="KW-1185">Reference proteome</keyword>
<keyword evidence="3 14" id="KW-0489">Methyltransferase</keyword>
<gene>
    <name evidence="11" type="ORF">BRM9_0501</name>
    <name evidence="12" type="ORF">DSM1535_0481</name>
    <name evidence="14" type="ORF">ISP06_08895</name>
    <name evidence="13" type="ORF">MB9_1539</name>
</gene>
<evidence type="ECO:0000256" key="4">
    <source>
        <dbReference type="ARBA" id="ARBA00022679"/>
    </source>
</evidence>
<dbReference type="RefSeq" id="WP_048072129.1">
    <property type="nucleotide sequence ID" value="NZ_CP006933.1"/>
</dbReference>
<dbReference type="AlphaFoldDB" id="A0A089ZUV1"/>
<dbReference type="PANTHER" id="PTHR23245">
    <property type="entry name" value="TRNA METHYLTRANSFERASE"/>
    <property type="match status" value="1"/>
</dbReference>
<dbReference type="InterPro" id="IPR029063">
    <property type="entry name" value="SAM-dependent_MTases_sf"/>
</dbReference>
<keyword evidence="4 14" id="KW-0808">Transferase</keyword>
<dbReference type="InterPro" id="IPR030382">
    <property type="entry name" value="MeTrfase_TRM5/TYW2"/>
</dbReference>
<evidence type="ECO:0000256" key="7">
    <source>
        <dbReference type="ARBA" id="ARBA00029736"/>
    </source>
</evidence>
<dbReference type="InterPro" id="IPR056744">
    <property type="entry name" value="TRM5/TYW2-like_N"/>
</dbReference>
<dbReference type="Pfam" id="PF02475">
    <property type="entry name" value="TRM5-TYW2_MTfase"/>
    <property type="match status" value="1"/>
</dbReference>
<dbReference type="PATRIC" id="fig|2162.10.peg.1605"/>
<organism evidence="11 15">
    <name type="scientific">Methanobacterium formicicum</name>
    <dbReference type="NCBI Taxonomy" id="2162"/>
    <lineage>
        <taxon>Archaea</taxon>
        <taxon>Methanobacteriati</taxon>
        <taxon>Methanobacteriota</taxon>
        <taxon>Methanomada group</taxon>
        <taxon>Methanobacteria</taxon>
        <taxon>Methanobacteriales</taxon>
        <taxon>Methanobacteriaceae</taxon>
        <taxon>Methanobacterium</taxon>
    </lineage>
</organism>
<proteinExistence type="predicted"/>
<evidence type="ECO:0000313" key="15">
    <source>
        <dbReference type="Proteomes" id="UP000029661"/>
    </source>
</evidence>
<accession>A0A089ZUV1</accession>
<evidence type="ECO:0000256" key="8">
    <source>
        <dbReference type="ARBA" id="ARBA00033392"/>
    </source>
</evidence>
<evidence type="ECO:0000313" key="16">
    <source>
        <dbReference type="Proteomes" id="UP000062768"/>
    </source>
</evidence>
<dbReference type="OrthoDB" id="8079at2157"/>
<sequence>MIGLKVPKKEANRIRLILLEKSFLDHHWKIRRFEENVYLPLNQTPCPDFLKELGLQLENIVETDFEELKKRPRNIEDYLQGRIPPEKMEEFKKSFDIIGDVVILEIPPELEEEKYLIGEAALKFTKRRSVYRKKSAIKGVVRTRELEHLAGEDVSETIHREHDSRIMLDVKKVYFSPRLATERKIVGDQVQDGEVIIDMFTGVGPFAINIARRSKLPNVKIHAIDINPPAIHYLQKNIILNKVQGKINPLLGDVAKVLKDLDVKADRIIMNLPGTACEFLPVAVKHLKPGGILHYYQFSRDFDNPIAKVKNAAYPRQIEVLDKRKVKSRSPGVWHVGIDVKIN</sequence>
<dbReference type="Pfam" id="PF25133">
    <property type="entry name" value="TYW2_N_2"/>
    <property type="match status" value="1"/>
</dbReference>
<dbReference type="GO" id="GO:0005737">
    <property type="term" value="C:cytoplasm"/>
    <property type="evidence" value="ECO:0007669"/>
    <property type="project" value="TreeGrafter"/>
</dbReference>
<reference evidence="12" key="2">
    <citation type="submission" date="2014-08" db="EMBL/GenBank/DDBJ databases">
        <authorList>
            <person name="Wibberg D."/>
        </authorList>
    </citation>
    <scope>NUCLEOTIDE SEQUENCE</scope>
</reference>
<keyword evidence="2" id="KW-0963">Cytoplasm</keyword>
<evidence type="ECO:0000256" key="2">
    <source>
        <dbReference type="ARBA" id="ARBA00022490"/>
    </source>
</evidence>
<evidence type="ECO:0000256" key="5">
    <source>
        <dbReference type="ARBA" id="ARBA00022691"/>
    </source>
</evidence>
<feature type="domain" description="SAM-dependent methyltransferase TRM5/TYW2-type" evidence="10">
    <location>
        <begin position="95"/>
        <end position="343"/>
    </location>
</feature>
<evidence type="ECO:0000313" key="11">
    <source>
        <dbReference type="EMBL" id="AIS31324.1"/>
    </source>
</evidence>
<dbReference type="EMBL" id="LN734822">
    <property type="protein sequence ID" value="CEL25174.1"/>
    <property type="molecule type" value="Genomic_DNA"/>
</dbReference>
<dbReference type="KEGG" id="mfi:DSM1535_0481"/>
<reference evidence="14" key="4">
    <citation type="submission" date="2020-10" db="EMBL/GenBank/DDBJ databases">
        <title>Dehalococcoides mccartyi of a TCE/Cr reducing biochatode.</title>
        <authorList>
            <person name="Matturro B."/>
        </authorList>
    </citation>
    <scope>NUCLEOTIDE SEQUENCE</scope>
    <source>
        <strain evidence="14">Bin2</strain>
    </source>
</reference>
<evidence type="ECO:0000256" key="9">
    <source>
        <dbReference type="ARBA" id="ARBA00047783"/>
    </source>
</evidence>
<evidence type="ECO:0000256" key="6">
    <source>
        <dbReference type="ARBA" id="ARBA00022694"/>
    </source>
</evidence>
<evidence type="ECO:0000313" key="12">
    <source>
        <dbReference type="EMBL" id="CEA12842.1"/>
    </source>
</evidence>
<evidence type="ECO:0000256" key="3">
    <source>
        <dbReference type="ARBA" id="ARBA00022603"/>
    </source>
</evidence>
<comment type="catalytic activity">
    <reaction evidence="9">
        <text>guanosine(37) in tRNA + S-adenosyl-L-methionine = N(1)-methylguanosine(37) in tRNA + S-adenosyl-L-homocysteine + H(+)</text>
        <dbReference type="Rhea" id="RHEA:36899"/>
        <dbReference type="Rhea" id="RHEA-COMP:10145"/>
        <dbReference type="Rhea" id="RHEA-COMP:10147"/>
        <dbReference type="ChEBI" id="CHEBI:15378"/>
        <dbReference type="ChEBI" id="CHEBI:57856"/>
        <dbReference type="ChEBI" id="CHEBI:59789"/>
        <dbReference type="ChEBI" id="CHEBI:73542"/>
        <dbReference type="ChEBI" id="CHEBI:74269"/>
        <dbReference type="EC" id="2.1.1.228"/>
    </reaction>
</comment>
<protein>
    <recommendedName>
        <fullName evidence="1">tRNA (guanine(37)-N(1))-methyltransferase</fullName>
        <ecNumber evidence="1">2.1.1.228</ecNumber>
    </recommendedName>
    <alternativeName>
        <fullName evidence="7">M1G-methyltransferase</fullName>
    </alternativeName>
    <alternativeName>
        <fullName evidence="8">tRNA [GM37] methyltransferase</fullName>
    </alternativeName>
</protein>
<dbReference type="EMBL" id="CP006933">
    <property type="protein sequence ID" value="AIS31324.1"/>
    <property type="molecule type" value="Genomic_DNA"/>
</dbReference>
<dbReference type="SUPFAM" id="SSF53335">
    <property type="entry name" value="S-adenosyl-L-methionine-dependent methyltransferases"/>
    <property type="match status" value="1"/>
</dbReference>
<evidence type="ECO:0000313" key="14">
    <source>
        <dbReference type="EMBL" id="MBF4475562.1"/>
    </source>
</evidence>
<dbReference type="Proteomes" id="UP000606900">
    <property type="component" value="Unassembled WGS sequence"/>
</dbReference>
<dbReference type="GO" id="GO:0002939">
    <property type="term" value="P:tRNA N1-guanine methylation"/>
    <property type="evidence" value="ECO:0007669"/>
    <property type="project" value="TreeGrafter"/>
</dbReference>
<evidence type="ECO:0000256" key="1">
    <source>
        <dbReference type="ARBA" id="ARBA00012807"/>
    </source>
</evidence>
<name>A0A089ZUV1_METFO</name>
<keyword evidence="6" id="KW-0819">tRNA processing</keyword>
<dbReference type="InterPro" id="IPR056743">
    <property type="entry name" value="TRM5-TYW2-like_MTfase"/>
</dbReference>
<dbReference type="FunFam" id="3.30.300.110:FF:000001">
    <property type="entry name" value="tRNA (guanine(37)-N1)-methyltransferase"/>
    <property type="match status" value="1"/>
</dbReference>
<evidence type="ECO:0000313" key="13">
    <source>
        <dbReference type="EMBL" id="CEL25174.1"/>
    </source>
</evidence>
<reference evidence="11" key="1">
    <citation type="submission" date="2013-12" db="EMBL/GenBank/DDBJ databases">
        <title>The complete genome sequence of Methanobacterium sp. BRM9.</title>
        <authorList>
            <consortium name="Pastoral Greenhouse Gas Research Consortium"/>
            <person name="Kelly W.J."/>
            <person name="Leahy S.C."/>
            <person name="Perry R."/>
            <person name="Li D."/>
            <person name="Altermann E."/>
            <person name="Lambie S.C."/>
            <person name="Attwood G.T."/>
        </authorList>
    </citation>
    <scope>NUCLEOTIDE SEQUENCE [LARGE SCALE GENOMIC DNA]</scope>
    <source>
        <strain evidence="11">BRM9</strain>
    </source>
</reference>
<dbReference type="Proteomes" id="UP000062768">
    <property type="component" value="Chromosome I"/>
</dbReference>
<dbReference type="PROSITE" id="PS51684">
    <property type="entry name" value="SAM_MT_TRM5_TYW2"/>
    <property type="match status" value="1"/>
</dbReference>
<dbReference type="EC" id="2.1.1.228" evidence="1"/>